<dbReference type="EMBL" id="JBHFQA010000014">
    <property type="protein sequence ID" value="KAL2088107.1"/>
    <property type="molecule type" value="Genomic_DNA"/>
</dbReference>
<proteinExistence type="predicted"/>
<evidence type="ECO:0000313" key="2">
    <source>
        <dbReference type="EMBL" id="KAL2088107.1"/>
    </source>
</evidence>
<dbReference type="Pfam" id="PF05002">
    <property type="entry name" value="SGS"/>
    <property type="match status" value="1"/>
</dbReference>
<organism evidence="2 3">
    <name type="scientific">Coilia grayii</name>
    <name type="common">Gray's grenadier anchovy</name>
    <dbReference type="NCBI Taxonomy" id="363190"/>
    <lineage>
        <taxon>Eukaryota</taxon>
        <taxon>Metazoa</taxon>
        <taxon>Chordata</taxon>
        <taxon>Craniata</taxon>
        <taxon>Vertebrata</taxon>
        <taxon>Euteleostomi</taxon>
        <taxon>Actinopterygii</taxon>
        <taxon>Neopterygii</taxon>
        <taxon>Teleostei</taxon>
        <taxon>Clupei</taxon>
        <taxon>Clupeiformes</taxon>
        <taxon>Clupeoidei</taxon>
        <taxon>Engraulidae</taxon>
        <taxon>Coilinae</taxon>
        <taxon>Coilia</taxon>
    </lineage>
</organism>
<dbReference type="Proteomes" id="UP001591681">
    <property type="component" value="Unassembled WGS sequence"/>
</dbReference>
<dbReference type="InterPro" id="IPR007699">
    <property type="entry name" value="SGS_dom"/>
</dbReference>
<dbReference type="PANTHER" id="PTHR45862">
    <property type="entry name" value="PROTEIN SGT1 HOMOLOG"/>
    <property type="match status" value="1"/>
</dbReference>
<name>A0ABD1JM03_9TELE</name>
<dbReference type="InterPro" id="IPR044563">
    <property type="entry name" value="Sgt1-like"/>
</dbReference>
<sequence>MCCSQIRLPDTSVCCSQIRLPDTSMCYQYPSSCHYTRNWDQLVGAIKEEEKNEKLEGDAALNKLFQQIYTDGSDEVKRAMNKSFMESGGTVLSTNWTDVGKRTVEISPPDDMEFKKY</sequence>
<feature type="domain" description="SGS" evidence="1">
    <location>
        <begin position="28"/>
        <end position="117"/>
    </location>
</feature>
<evidence type="ECO:0000313" key="3">
    <source>
        <dbReference type="Proteomes" id="UP001591681"/>
    </source>
</evidence>
<evidence type="ECO:0000259" key="1">
    <source>
        <dbReference type="PROSITE" id="PS51048"/>
    </source>
</evidence>
<protein>
    <recommendedName>
        <fullName evidence="1">SGS domain-containing protein</fullName>
    </recommendedName>
</protein>
<dbReference type="PROSITE" id="PS51048">
    <property type="entry name" value="SGS"/>
    <property type="match status" value="1"/>
</dbReference>
<dbReference type="AlphaFoldDB" id="A0ABD1JM03"/>
<comment type="caution">
    <text evidence="2">The sequence shown here is derived from an EMBL/GenBank/DDBJ whole genome shotgun (WGS) entry which is preliminary data.</text>
</comment>
<gene>
    <name evidence="2" type="ORF">ACEWY4_016935</name>
</gene>
<reference evidence="2 3" key="1">
    <citation type="submission" date="2024-09" db="EMBL/GenBank/DDBJ databases">
        <title>A chromosome-level genome assembly of Gray's grenadier anchovy, Coilia grayii.</title>
        <authorList>
            <person name="Fu Z."/>
        </authorList>
    </citation>
    <scope>NUCLEOTIDE SEQUENCE [LARGE SCALE GENOMIC DNA]</scope>
    <source>
        <strain evidence="2">G4</strain>
        <tissue evidence="2">Muscle</tissue>
    </source>
</reference>
<accession>A0ABD1JM03</accession>
<keyword evidence="3" id="KW-1185">Reference proteome</keyword>